<dbReference type="Pfam" id="PF01066">
    <property type="entry name" value="CDP-OH_P_transf"/>
    <property type="match status" value="1"/>
</dbReference>
<feature type="domain" description="DUF5941" evidence="4">
    <location>
        <begin position="439"/>
        <end position="608"/>
    </location>
</feature>
<dbReference type="PROSITE" id="PS00379">
    <property type="entry name" value="CDP_ALCOHOL_P_TRANSF"/>
    <property type="match status" value="1"/>
</dbReference>
<feature type="transmembrane region" description="Helical" evidence="3">
    <location>
        <begin position="217"/>
        <end position="240"/>
    </location>
</feature>
<feature type="transmembrane region" description="Helical" evidence="3">
    <location>
        <begin position="397"/>
        <end position="415"/>
    </location>
</feature>
<keyword evidence="3" id="KW-0812">Transmembrane</keyword>
<dbReference type="InterPro" id="IPR045985">
    <property type="entry name" value="DUF5941"/>
</dbReference>
<feature type="transmembrane region" description="Helical" evidence="3">
    <location>
        <begin position="521"/>
        <end position="546"/>
    </location>
</feature>
<evidence type="ECO:0000256" key="1">
    <source>
        <dbReference type="ARBA" id="ARBA00022679"/>
    </source>
</evidence>
<dbReference type="InterPro" id="IPR048254">
    <property type="entry name" value="CDP_ALCOHOL_P_TRANSF_CS"/>
</dbReference>
<dbReference type="InterPro" id="IPR043130">
    <property type="entry name" value="CDP-OH_PTrfase_TM_dom"/>
</dbReference>
<evidence type="ECO:0000256" key="2">
    <source>
        <dbReference type="RuleBase" id="RU003750"/>
    </source>
</evidence>
<evidence type="ECO:0000259" key="4">
    <source>
        <dbReference type="Pfam" id="PF19365"/>
    </source>
</evidence>
<feature type="transmembrane region" description="Helical" evidence="3">
    <location>
        <begin position="592"/>
        <end position="610"/>
    </location>
</feature>
<reference evidence="6" key="1">
    <citation type="journal article" date="2019" name="Int. J. Syst. Evol. Microbiol.">
        <title>The Global Catalogue of Microorganisms (GCM) 10K type strain sequencing project: providing services to taxonomists for standard genome sequencing and annotation.</title>
        <authorList>
            <consortium name="The Broad Institute Genomics Platform"/>
            <consortium name="The Broad Institute Genome Sequencing Center for Infectious Disease"/>
            <person name="Wu L."/>
            <person name="Ma J."/>
        </authorList>
    </citation>
    <scope>NUCLEOTIDE SEQUENCE [LARGE SCALE GENOMIC DNA]</scope>
    <source>
        <strain evidence="6">XZYJT-10</strain>
    </source>
</reference>
<feature type="transmembrane region" description="Helical" evidence="3">
    <location>
        <begin position="483"/>
        <end position="501"/>
    </location>
</feature>
<accession>A0ABW2HRA3</accession>
<dbReference type="InterPro" id="IPR000462">
    <property type="entry name" value="CDP-OH_P_trans"/>
</dbReference>
<evidence type="ECO:0000256" key="3">
    <source>
        <dbReference type="SAM" id="Phobius"/>
    </source>
</evidence>
<sequence length="613" mass="63817">MTLAVLSAGNGNALDPSDAGRLANDLVGALHAAGATEVERFGDPVRLRALSRRAYDTDQRLLICADNLVAHPGLLRMLATEPGGRTTALVAADPAGDLRDDRGKLLPAGPGGGTVRYLGALCLAPADLPTLDKVADRPDLLSALLDAGVVPVATPVRLLRAEQVHTSAELARARAAVVAVDEDAALLRLAVKEKDDFFTTYAVSTWSPIVTRAAARLGLSPTAVTWISVLFAVAAALAFWQASRPAMIAGGILLYLGFVLDCVDGQLARYTRRFGAFGGWLDTIADRAKEYAVYAGLAAGAERIGLPYAWPLAIMAILLQTVRHMTDTWYGALHDEAAAHPRAQAAGGVGARLSAASNRVQGETGSAAYWLKRIVVFPIGERWALIAVLAMLTNGRVALGAVVAAGLLAFAYTLALRSLRSISMRVGVLDKVDTMRHRDDGPLVRHLLAFPGAPAPLAFAALAAVTSLILVASSVLSGSSSEAAAGAVALVLLGAGIPAKARHDGPLDWLVPAFLRAAEYLYVVAVGLVGSVPPPVVFLLLFTLALRHYDLTARMEKGAPGARGAGALLGWDVRVVVLAALALAGHATLAEAGIAALVGASFLGHAIADWRRS</sequence>
<dbReference type="Gene3D" id="1.20.120.1760">
    <property type="match status" value="1"/>
</dbReference>
<keyword evidence="3" id="KW-1133">Transmembrane helix</keyword>
<name>A0ABW2HRA3_9ACTN</name>
<keyword evidence="3" id="KW-0472">Membrane</keyword>
<protein>
    <submittedName>
        <fullName evidence="5">DUF5941 domain-containing protein</fullName>
    </submittedName>
</protein>
<keyword evidence="6" id="KW-1185">Reference proteome</keyword>
<dbReference type="Proteomes" id="UP001596548">
    <property type="component" value="Unassembled WGS sequence"/>
</dbReference>
<dbReference type="EMBL" id="JBHTBJ010000005">
    <property type="protein sequence ID" value="MFC7274274.1"/>
    <property type="molecule type" value="Genomic_DNA"/>
</dbReference>
<keyword evidence="1 2" id="KW-0808">Transferase</keyword>
<evidence type="ECO:0000313" key="5">
    <source>
        <dbReference type="EMBL" id="MFC7274274.1"/>
    </source>
</evidence>
<dbReference type="RefSeq" id="WP_378966015.1">
    <property type="nucleotide sequence ID" value="NZ_JBHTBJ010000005.1"/>
</dbReference>
<proteinExistence type="inferred from homology"/>
<comment type="caution">
    <text evidence="5">The sequence shown here is derived from an EMBL/GenBank/DDBJ whole genome shotgun (WGS) entry which is preliminary data.</text>
</comment>
<gene>
    <name evidence="5" type="ORF">ACFQS1_09805</name>
</gene>
<dbReference type="Pfam" id="PF19365">
    <property type="entry name" value="DUF5941"/>
    <property type="match status" value="1"/>
</dbReference>
<evidence type="ECO:0000313" key="6">
    <source>
        <dbReference type="Proteomes" id="UP001596548"/>
    </source>
</evidence>
<organism evidence="5 6">
    <name type="scientific">Paractinoplanes rhizophilus</name>
    <dbReference type="NCBI Taxonomy" id="1416877"/>
    <lineage>
        <taxon>Bacteria</taxon>
        <taxon>Bacillati</taxon>
        <taxon>Actinomycetota</taxon>
        <taxon>Actinomycetes</taxon>
        <taxon>Micromonosporales</taxon>
        <taxon>Micromonosporaceae</taxon>
        <taxon>Paractinoplanes</taxon>
    </lineage>
</organism>
<comment type="similarity">
    <text evidence="2">Belongs to the CDP-alcohol phosphatidyltransferase class-I family.</text>
</comment>
<feature type="transmembrane region" description="Helical" evidence="3">
    <location>
        <begin position="246"/>
        <end position="263"/>
    </location>
</feature>